<reference evidence="3 4" key="1">
    <citation type="submission" date="2023-07" db="EMBL/GenBank/DDBJ databases">
        <title>Closed genome sequence of Methanosarcinaceae archaeon Am2.</title>
        <authorList>
            <person name="Poehlein A."/>
            <person name="Protasov E."/>
            <person name="Platt K."/>
            <person name="Reeh H."/>
            <person name="Daniel R."/>
            <person name="Brune A."/>
        </authorList>
    </citation>
    <scope>NUCLEOTIDE SEQUENCE [LARGE SCALE GENOMIC DNA]</scope>
    <source>
        <strain evidence="3 4">Am2</strain>
    </source>
</reference>
<keyword evidence="2" id="KW-1133">Transmembrane helix</keyword>
<evidence type="ECO:0000313" key="3">
    <source>
        <dbReference type="EMBL" id="WNY27793.1"/>
    </source>
</evidence>
<proteinExistence type="predicted"/>
<evidence type="ECO:0008006" key="5">
    <source>
        <dbReference type="Google" id="ProtNLM"/>
    </source>
</evidence>
<name>A0AA96V7V5_9EURY</name>
<keyword evidence="2" id="KW-0812">Transmembrane</keyword>
<feature type="region of interest" description="Disordered" evidence="1">
    <location>
        <begin position="397"/>
        <end position="453"/>
    </location>
</feature>
<feature type="transmembrane region" description="Helical" evidence="2">
    <location>
        <begin position="461"/>
        <end position="482"/>
    </location>
</feature>
<evidence type="ECO:0000256" key="2">
    <source>
        <dbReference type="SAM" id="Phobius"/>
    </source>
</evidence>
<dbReference type="Proteomes" id="UP001304970">
    <property type="component" value="Chromosome"/>
</dbReference>
<sequence>MSHTQKQSTPKKQPIFHFLITSVLLLSFLLAVAGIATATGSWSDETNRDTAWADGAISTPFQLAQFAYLVNNNAYSGSGNVYLEDNIDLNGHEWVPIGIIMQDSTMFFYDGIFDGNGFTVSNMSITDFPTEDPSNIFVFGLFGYSEAEIKNLIVSGSIEFNGGSMNNMIGGIIGDSAGSITNCTSNVNILVNSISFTGGWIGGIAGINENEITWCTNNGDLDIDAGSTVGVAGICGANVGRVDRCVNNGNLTSPTQWYIGGIVEEMWSEFGIVPSVTNCYNTGKIGPVDVIAGSGIAGMIFEGNIENCYSVGESAGQNNGGLVGNLTLDGTVTNCYFLDSSSDYGVVLIVNDKTSENPTQDQGIKKTDAQMRSSGFVSELNGADRAFIFNSEGYPVLNRDSNDSEQNPGGSGGIGQATIREKEPVLPTDPEPENNTTNSSSQNNSSVPPVEEEDENKKPNWIFWILLLIFIILLIVAGRYAYKKYNQKT</sequence>
<keyword evidence="2" id="KW-0472">Membrane</keyword>
<evidence type="ECO:0000256" key="1">
    <source>
        <dbReference type="SAM" id="MobiDB-lite"/>
    </source>
</evidence>
<dbReference type="AlphaFoldDB" id="A0AA96V7V5"/>
<organism evidence="3 4">
    <name type="scientific">Methanolapillus ohkumae</name>
    <dbReference type="NCBI Taxonomy" id="3028298"/>
    <lineage>
        <taxon>Archaea</taxon>
        <taxon>Methanobacteriati</taxon>
        <taxon>Methanobacteriota</taxon>
        <taxon>Stenosarchaea group</taxon>
        <taxon>Methanomicrobia</taxon>
        <taxon>Methanosarcinales</taxon>
        <taxon>Methanosarcinaceae</taxon>
        <taxon>Methanolapillus</taxon>
    </lineage>
</organism>
<gene>
    <name evidence="3" type="ORF">MsAm2_16060</name>
</gene>
<dbReference type="RefSeq" id="WP_338097751.1">
    <property type="nucleotide sequence ID" value="NZ_CP131061.1"/>
</dbReference>
<evidence type="ECO:0000313" key="4">
    <source>
        <dbReference type="Proteomes" id="UP001304970"/>
    </source>
</evidence>
<accession>A0AA96V7V5</accession>
<feature type="compositionally biased region" description="Low complexity" evidence="1">
    <location>
        <begin position="434"/>
        <end position="446"/>
    </location>
</feature>
<keyword evidence="4" id="KW-1185">Reference proteome</keyword>
<dbReference type="GeneID" id="89229031"/>
<dbReference type="EMBL" id="CP131061">
    <property type="protein sequence ID" value="WNY27793.1"/>
    <property type="molecule type" value="Genomic_DNA"/>
</dbReference>
<dbReference type="Gene3D" id="2.160.20.110">
    <property type="match status" value="1"/>
</dbReference>
<protein>
    <recommendedName>
        <fullName evidence="5">GLUG domain-containing protein</fullName>
    </recommendedName>
</protein>